<keyword evidence="3" id="KW-1185">Reference proteome</keyword>
<dbReference type="PANTHER" id="PTHR43123">
    <property type="entry name" value="POLYSACCHARIDE DEACETYLASE-RELATED"/>
    <property type="match status" value="1"/>
</dbReference>
<dbReference type="SUPFAM" id="SSF88713">
    <property type="entry name" value="Glycoside hydrolase/deacetylase"/>
    <property type="match status" value="1"/>
</dbReference>
<dbReference type="PANTHER" id="PTHR43123:SF1">
    <property type="entry name" value="POLYSACCHARIDE DEACETYLASE-RELATED"/>
    <property type="match status" value="1"/>
</dbReference>
<dbReference type="Pfam" id="PF01522">
    <property type="entry name" value="Polysacc_deac_1"/>
    <property type="match status" value="1"/>
</dbReference>
<dbReference type="InterPro" id="IPR002509">
    <property type="entry name" value="NODB_dom"/>
</dbReference>
<dbReference type="eggNOG" id="ENOG502QQRF">
    <property type="taxonomic scope" value="Eukaryota"/>
</dbReference>
<gene>
    <name evidence="2" type="ORF">A1O1_06948</name>
</gene>
<name>W9XS17_9EURO</name>
<dbReference type="RefSeq" id="XP_007726013.1">
    <property type="nucleotide sequence ID" value="XM_007727823.1"/>
</dbReference>
<dbReference type="PROSITE" id="PS51677">
    <property type="entry name" value="NODB"/>
    <property type="match status" value="1"/>
</dbReference>
<dbReference type="GO" id="GO:0005975">
    <property type="term" value="P:carbohydrate metabolic process"/>
    <property type="evidence" value="ECO:0007669"/>
    <property type="project" value="InterPro"/>
</dbReference>
<accession>W9XS17</accession>
<comment type="caution">
    <text evidence="2">The sequence shown here is derived from an EMBL/GenBank/DDBJ whole genome shotgun (WGS) entry which is preliminary data.</text>
</comment>
<dbReference type="EMBL" id="AMWN01000006">
    <property type="protein sequence ID" value="EXJ83327.1"/>
    <property type="molecule type" value="Genomic_DNA"/>
</dbReference>
<dbReference type="OrthoDB" id="9970124at2759"/>
<protein>
    <recommendedName>
        <fullName evidence="1">NodB homology domain-containing protein</fullName>
    </recommendedName>
</protein>
<reference evidence="2 3" key="1">
    <citation type="submission" date="2013-03" db="EMBL/GenBank/DDBJ databases">
        <title>The Genome Sequence of Capronia coronata CBS 617.96.</title>
        <authorList>
            <consortium name="The Broad Institute Genomics Platform"/>
            <person name="Cuomo C."/>
            <person name="de Hoog S."/>
            <person name="Gorbushina A."/>
            <person name="Walker B."/>
            <person name="Young S.K."/>
            <person name="Zeng Q."/>
            <person name="Gargeya S."/>
            <person name="Fitzgerald M."/>
            <person name="Haas B."/>
            <person name="Abouelleil A."/>
            <person name="Allen A.W."/>
            <person name="Alvarado L."/>
            <person name="Arachchi H.M."/>
            <person name="Berlin A.M."/>
            <person name="Chapman S.B."/>
            <person name="Gainer-Dewar J."/>
            <person name="Goldberg J."/>
            <person name="Griggs A."/>
            <person name="Gujja S."/>
            <person name="Hansen M."/>
            <person name="Howarth C."/>
            <person name="Imamovic A."/>
            <person name="Ireland A."/>
            <person name="Larimer J."/>
            <person name="McCowan C."/>
            <person name="Murphy C."/>
            <person name="Pearson M."/>
            <person name="Poon T.W."/>
            <person name="Priest M."/>
            <person name="Roberts A."/>
            <person name="Saif S."/>
            <person name="Shea T."/>
            <person name="Sisk P."/>
            <person name="Sykes S."/>
            <person name="Wortman J."/>
            <person name="Nusbaum C."/>
            <person name="Birren B."/>
        </authorList>
    </citation>
    <scope>NUCLEOTIDE SEQUENCE [LARGE SCALE GENOMIC DNA]</scope>
    <source>
        <strain evidence="2 3">CBS 617.96</strain>
    </source>
</reference>
<sequence>MGARDIQIETQYEYGTRVGVWRLARFFAQEELRVTVYAIGQSILKSPEAAKQLVSDGHEFASHGYRWIDHHSVPLAVEAEQINKAIDAIELISGKPPRGWYYGRPSISSKALVCRAFQARKIPLLYQADSYSDELPYWTPHPLEPGEGLLMIPYTYDVNDGKFTSSPGFANPKDWLDYAKLSFDVMYEEGQAGSPKMMTIGLHSRIIGKPARFWALRELIKYIKTHEGVWFATREEIANHWRREHPFSTESLPSEMPHFL</sequence>
<feature type="domain" description="NodB homology" evidence="1">
    <location>
        <begin position="6"/>
        <end position="232"/>
    </location>
</feature>
<dbReference type="Proteomes" id="UP000019484">
    <property type="component" value="Unassembled WGS sequence"/>
</dbReference>
<dbReference type="HOGENOM" id="CLU_029940_0_0_1"/>
<proteinExistence type="predicted"/>
<dbReference type="Gene3D" id="3.20.20.370">
    <property type="entry name" value="Glycoside hydrolase/deacetylase"/>
    <property type="match status" value="1"/>
</dbReference>
<dbReference type="InterPro" id="IPR011330">
    <property type="entry name" value="Glyco_hydro/deAcase_b/a-brl"/>
</dbReference>
<dbReference type="STRING" id="1182541.W9XS17"/>
<dbReference type="AlphaFoldDB" id="W9XS17"/>
<dbReference type="GO" id="GO:0016810">
    <property type="term" value="F:hydrolase activity, acting on carbon-nitrogen (but not peptide) bonds"/>
    <property type="evidence" value="ECO:0007669"/>
    <property type="project" value="InterPro"/>
</dbReference>
<evidence type="ECO:0000313" key="3">
    <source>
        <dbReference type="Proteomes" id="UP000019484"/>
    </source>
</evidence>
<organism evidence="2 3">
    <name type="scientific">Capronia coronata CBS 617.96</name>
    <dbReference type="NCBI Taxonomy" id="1182541"/>
    <lineage>
        <taxon>Eukaryota</taxon>
        <taxon>Fungi</taxon>
        <taxon>Dikarya</taxon>
        <taxon>Ascomycota</taxon>
        <taxon>Pezizomycotina</taxon>
        <taxon>Eurotiomycetes</taxon>
        <taxon>Chaetothyriomycetidae</taxon>
        <taxon>Chaetothyriales</taxon>
        <taxon>Herpotrichiellaceae</taxon>
        <taxon>Capronia</taxon>
    </lineage>
</organism>
<dbReference type="GeneID" id="19161812"/>
<evidence type="ECO:0000313" key="2">
    <source>
        <dbReference type="EMBL" id="EXJ83327.1"/>
    </source>
</evidence>
<evidence type="ECO:0000259" key="1">
    <source>
        <dbReference type="PROSITE" id="PS51677"/>
    </source>
</evidence>